<feature type="compositionally biased region" description="Low complexity" evidence="1">
    <location>
        <begin position="295"/>
        <end position="313"/>
    </location>
</feature>
<feature type="region of interest" description="Disordered" evidence="1">
    <location>
        <begin position="50"/>
        <end position="85"/>
    </location>
</feature>
<evidence type="ECO:0000256" key="1">
    <source>
        <dbReference type="SAM" id="MobiDB-lite"/>
    </source>
</evidence>
<feature type="compositionally biased region" description="Low complexity" evidence="1">
    <location>
        <begin position="67"/>
        <end position="85"/>
    </location>
</feature>
<sequence>MSSNIAGKKHGSDPDRPSLLNFQGLNFSDASPLLLVAAVAAAQQQHQRQMQLKQEQQKLLEEKDRQSSPSSVIRNSSPSSLIRTSSPSSLQSLIWQRSPPLKDKNILVNPPPHLHKARKLKLYSVDEKIDIIDYAKVIGNRAAGREFNVAESSIREWRKNEERLRGQSERSANGTQRIELIYPQLISALDAKLVTFIDQTPDIDWYSIRDKARELWPHIVIESKVDDVEKDINITMGWVTRFMDRNKDKVPRIAPPVIATANASNGHNNSISMVRKPSPFTVETASHISNDKPATSSVPSGRTTPSSSSSPSPALINSVSRRKCAQPRRATDATLVLTPEKEKPEEPLAKRPKQDENENQTDSIPVF</sequence>
<protein>
    <recommendedName>
        <fullName evidence="4">HTH CENPB-type domain-containing protein</fullName>
    </recommendedName>
</protein>
<accession>A0A811LBN3</accession>
<feature type="compositionally biased region" description="Basic and acidic residues" evidence="1">
    <location>
        <begin position="55"/>
        <end position="66"/>
    </location>
</feature>
<comment type="caution">
    <text evidence="2">The sequence shown here is derived from an EMBL/GenBank/DDBJ whole genome shotgun (WGS) entry which is preliminary data.</text>
</comment>
<feature type="compositionally biased region" description="Polar residues" evidence="1">
    <location>
        <begin position="284"/>
        <end position="294"/>
    </location>
</feature>
<dbReference type="Gene3D" id="1.10.10.10">
    <property type="entry name" value="Winged helix-like DNA-binding domain superfamily/Winged helix DNA-binding domain"/>
    <property type="match status" value="1"/>
</dbReference>
<dbReference type="Proteomes" id="UP000783686">
    <property type="component" value="Unassembled WGS sequence"/>
</dbReference>
<reference evidence="2" key="1">
    <citation type="submission" date="2020-09" db="EMBL/GenBank/DDBJ databases">
        <authorList>
            <person name="Kikuchi T."/>
        </authorList>
    </citation>
    <scope>NUCLEOTIDE SEQUENCE</scope>
    <source>
        <strain evidence="2">SH1</strain>
    </source>
</reference>
<organism evidence="2 3">
    <name type="scientific">Bursaphelenchus okinawaensis</name>
    <dbReference type="NCBI Taxonomy" id="465554"/>
    <lineage>
        <taxon>Eukaryota</taxon>
        <taxon>Metazoa</taxon>
        <taxon>Ecdysozoa</taxon>
        <taxon>Nematoda</taxon>
        <taxon>Chromadorea</taxon>
        <taxon>Rhabditida</taxon>
        <taxon>Tylenchina</taxon>
        <taxon>Tylenchomorpha</taxon>
        <taxon>Aphelenchoidea</taxon>
        <taxon>Aphelenchoididae</taxon>
        <taxon>Bursaphelenchus</taxon>
    </lineage>
</organism>
<dbReference type="EMBL" id="CAJFCW020000005">
    <property type="protein sequence ID" value="CAG9120347.1"/>
    <property type="molecule type" value="Genomic_DNA"/>
</dbReference>
<keyword evidence="3" id="KW-1185">Reference proteome</keyword>
<dbReference type="Proteomes" id="UP000614601">
    <property type="component" value="Unassembled WGS sequence"/>
</dbReference>
<dbReference type="InterPro" id="IPR036388">
    <property type="entry name" value="WH-like_DNA-bd_sf"/>
</dbReference>
<feature type="region of interest" description="Disordered" evidence="1">
    <location>
        <begin position="284"/>
        <end position="367"/>
    </location>
</feature>
<dbReference type="EMBL" id="CAJFDH010000005">
    <property type="protein sequence ID" value="CAD5224937.1"/>
    <property type="molecule type" value="Genomic_DNA"/>
</dbReference>
<evidence type="ECO:0000313" key="2">
    <source>
        <dbReference type="EMBL" id="CAD5224937.1"/>
    </source>
</evidence>
<evidence type="ECO:0000313" key="3">
    <source>
        <dbReference type="Proteomes" id="UP000614601"/>
    </source>
</evidence>
<dbReference type="OrthoDB" id="6502958at2759"/>
<feature type="compositionally biased region" description="Basic and acidic residues" evidence="1">
    <location>
        <begin position="339"/>
        <end position="356"/>
    </location>
</feature>
<gene>
    <name evidence="2" type="ORF">BOKJ2_LOCUS11328</name>
</gene>
<proteinExistence type="predicted"/>
<name>A0A811LBN3_9BILA</name>
<dbReference type="AlphaFoldDB" id="A0A811LBN3"/>
<evidence type="ECO:0008006" key="4">
    <source>
        <dbReference type="Google" id="ProtNLM"/>
    </source>
</evidence>